<dbReference type="InterPro" id="IPR001296">
    <property type="entry name" value="Glyco_trans_1"/>
</dbReference>
<dbReference type="SUPFAM" id="SSF53756">
    <property type="entry name" value="UDP-Glycosyltransferase/glycogen phosphorylase"/>
    <property type="match status" value="1"/>
</dbReference>
<dbReference type="PANTHER" id="PTHR12526">
    <property type="entry name" value="GLYCOSYLTRANSFERASE"/>
    <property type="match status" value="1"/>
</dbReference>
<dbReference type="Pfam" id="PF00534">
    <property type="entry name" value="Glycos_transf_1"/>
    <property type="match status" value="1"/>
</dbReference>
<gene>
    <name evidence="2" type="ORF">NC992_21375</name>
</gene>
<dbReference type="CDD" id="cd03801">
    <property type="entry name" value="GT4_PimA-like"/>
    <property type="match status" value="1"/>
</dbReference>
<dbReference type="RefSeq" id="WP_242021236.1">
    <property type="nucleotide sequence ID" value="NZ_JAMPKX010000012.1"/>
</dbReference>
<dbReference type="PANTHER" id="PTHR12526:SF590">
    <property type="entry name" value="ALPHA-MALTOSE-1-PHOSPHATE SYNTHASE"/>
    <property type="match status" value="1"/>
</dbReference>
<evidence type="ECO:0000313" key="2">
    <source>
        <dbReference type="EMBL" id="MEP0949447.1"/>
    </source>
</evidence>
<organism evidence="2 3">
    <name type="scientific">Leptolyngbya subtilissima DQ-A4</name>
    <dbReference type="NCBI Taxonomy" id="2933933"/>
    <lineage>
        <taxon>Bacteria</taxon>
        <taxon>Bacillati</taxon>
        <taxon>Cyanobacteriota</taxon>
        <taxon>Cyanophyceae</taxon>
        <taxon>Leptolyngbyales</taxon>
        <taxon>Leptolyngbyaceae</taxon>
        <taxon>Leptolyngbya group</taxon>
        <taxon>Leptolyngbya</taxon>
    </lineage>
</organism>
<protein>
    <submittedName>
        <fullName evidence="2">Glycosyltransferase</fullName>
    </submittedName>
</protein>
<comment type="caution">
    <text evidence="2">The sequence shown here is derived from an EMBL/GenBank/DDBJ whole genome shotgun (WGS) entry which is preliminary data.</text>
</comment>
<keyword evidence="3" id="KW-1185">Reference proteome</keyword>
<feature type="domain" description="Glycosyl transferase family 1" evidence="1">
    <location>
        <begin position="207"/>
        <end position="318"/>
    </location>
</feature>
<dbReference type="Gene3D" id="3.40.50.2000">
    <property type="entry name" value="Glycogen Phosphorylase B"/>
    <property type="match status" value="1"/>
</dbReference>
<sequence length="356" mass="40138">MTMKWAIAAPFFDIDNIDTANWLEPFVPGDAHEFQLIPRQKPLPKWHDRKSKFTPIDDWLVYMRQAADALNSDADGVITVFPQVASAVGLQQKLRFSNKPVVAWLFNVGTCRSGLRQKLARASLSQVDHFVVHTRKEIELYSQWLGLPANRFEFLPYQVPEIPIEYGEERKTPFIASLGSAHRDFPTLFEAVKKLNIKTIVATGQGAVEGLMIPEQVELPFGISKEECLRLGQQARLNVVPLQPKEGVTAAGQVTLVEAMIMGRPLIVTNFYGAEDYIIHGETGWLVEPNSLESMTEAIDLLWHDDALRQKLGENARAYAKEHFSDPCAGRHLERILNEVAENRNTLANAKLQWAK</sequence>
<proteinExistence type="predicted"/>
<accession>A0ABV0K9J8</accession>
<dbReference type="Proteomes" id="UP001482513">
    <property type="component" value="Unassembled WGS sequence"/>
</dbReference>
<reference evidence="2 3" key="1">
    <citation type="submission" date="2022-04" db="EMBL/GenBank/DDBJ databases">
        <title>Positive selection, recombination, and allopatry shape intraspecific diversity of widespread and dominant cyanobacteria.</title>
        <authorList>
            <person name="Wei J."/>
            <person name="Shu W."/>
            <person name="Hu C."/>
        </authorList>
    </citation>
    <scope>NUCLEOTIDE SEQUENCE [LARGE SCALE GENOMIC DNA]</scope>
    <source>
        <strain evidence="2 3">DQ-A4</strain>
    </source>
</reference>
<evidence type="ECO:0000313" key="3">
    <source>
        <dbReference type="Proteomes" id="UP001482513"/>
    </source>
</evidence>
<evidence type="ECO:0000259" key="1">
    <source>
        <dbReference type="Pfam" id="PF00534"/>
    </source>
</evidence>
<dbReference type="EMBL" id="JAMPKX010000012">
    <property type="protein sequence ID" value="MEP0949447.1"/>
    <property type="molecule type" value="Genomic_DNA"/>
</dbReference>
<name>A0ABV0K9J8_9CYAN</name>